<dbReference type="Proteomes" id="UP000254889">
    <property type="component" value="Chromosome"/>
</dbReference>
<feature type="signal peptide" evidence="1">
    <location>
        <begin position="1"/>
        <end position="21"/>
    </location>
</feature>
<sequence length="106" mass="11195">MVALRALMIAVCLLGATPTMAAESSAFRGACLTKAEQRAAVAAHRAVPLAEVIKGLRAKGHRGEVVRVRLCRRGEGLDYVLTLLARNGKVISLTVDAANGELMNGR</sequence>
<accession>A0A345ZV53</accession>
<protein>
    <recommendedName>
        <fullName evidence="4">PepSY domain-containing protein</fullName>
    </recommendedName>
</protein>
<evidence type="ECO:0000313" key="3">
    <source>
        <dbReference type="Proteomes" id="UP000254889"/>
    </source>
</evidence>
<evidence type="ECO:0000256" key="1">
    <source>
        <dbReference type="SAM" id="SignalP"/>
    </source>
</evidence>
<dbReference type="OrthoDB" id="7864982at2"/>
<gene>
    <name evidence="2" type="ORF">DW352_09940</name>
</gene>
<dbReference type="EMBL" id="CP031417">
    <property type="protein sequence ID" value="AXK80800.1"/>
    <property type="molecule type" value="Genomic_DNA"/>
</dbReference>
<name>A0A345ZV53_9HYPH</name>
<evidence type="ECO:0008006" key="4">
    <source>
        <dbReference type="Google" id="ProtNLM"/>
    </source>
</evidence>
<organism evidence="2 3">
    <name type="scientific">Pseudolabrys taiwanensis</name>
    <dbReference type="NCBI Taxonomy" id="331696"/>
    <lineage>
        <taxon>Bacteria</taxon>
        <taxon>Pseudomonadati</taxon>
        <taxon>Pseudomonadota</taxon>
        <taxon>Alphaproteobacteria</taxon>
        <taxon>Hyphomicrobiales</taxon>
        <taxon>Xanthobacteraceae</taxon>
        <taxon>Pseudolabrys</taxon>
    </lineage>
</organism>
<dbReference type="KEGG" id="ptaw:DW352_09940"/>
<dbReference type="AlphaFoldDB" id="A0A345ZV53"/>
<reference evidence="2 3" key="1">
    <citation type="submission" date="2018-07" db="EMBL/GenBank/DDBJ databases">
        <authorList>
            <person name="Quirk P.G."/>
            <person name="Krulwich T.A."/>
        </authorList>
    </citation>
    <scope>NUCLEOTIDE SEQUENCE [LARGE SCALE GENOMIC DNA]</scope>
    <source>
        <strain evidence="2 3">CC-BB4</strain>
    </source>
</reference>
<dbReference type="RefSeq" id="WP_115690796.1">
    <property type="nucleotide sequence ID" value="NZ_CP031417.1"/>
</dbReference>
<feature type="chain" id="PRO_5016566829" description="PepSY domain-containing protein" evidence="1">
    <location>
        <begin position="22"/>
        <end position="106"/>
    </location>
</feature>
<proteinExistence type="predicted"/>
<evidence type="ECO:0000313" key="2">
    <source>
        <dbReference type="EMBL" id="AXK80800.1"/>
    </source>
</evidence>
<keyword evidence="3" id="KW-1185">Reference proteome</keyword>
<keyword evidence="1" id="KW-0732">Signal</keyword>